<accession>A0A963Z5Q0</accession>
<evidence type="ECO:0000256" key="11">
    <source>
        <dbReference type="ARBA" id="ARBA00022884"/>
    </source>
</evidence>
<evidence type="ECO:0000313" key="20">
    <source>
        <dbReference type="EMBL" id="MCB8883324.1"/>
    </source>
</evidence>
<dbReference type="Gene3D" id="3.30.70.380">
    <property type="entry name" value="Ferrodoxin-fold anticodon-binding domain"/>
    <property type="match status" value="1"/>
</dbReference>
<dbReference type="GO" id="GO:0000287">
    <property type="term" value="F:magnesium ion binding"/>
    <property type="evidence" value="ECO:0007669"/>
    <property type="project" value="UniProtKB-UniRule"/>
</dbReference>
<feature type="binding site" evidence="15">
    <location>
        <position position="488"/>
    </location>
    <ligand>
        <name>Mg(2+)</name>
        <dbReference type="ChEBI" id="CHEBI:18420"/>
        <note>shared with alpha subunit</note>
    </ligand>
</feature>
<keyword evidence="9 15" id="KW-0067">ATP-binding</keyword>
<dbReference type="EMBL" id="JAESVA010000012">
    <property type="protein sequence ID" value="MCB8883324.1"/>
    <property type="molecule type" value="Genomic_DNA"/>
</dbReference>
<dbReference type="AlphaFoldDB" id="A0A963Z5Q0"/>
<dbReference type="InterPro" id="IPR005121">
    <property type="entry name" value="Fdx_antiC-bd"/>
</dbReference>
<evidence type="ECO:0000256" key="5">
    <source>
        <dbReference type="ARBA" id="ARBA00022555"/>
    </source>
</evidence>
<evidence type="ECO:0000256" key="7">
    <source>
        <dbReference type="ARBA" id="ARBA00022723"/>
    </source>
</evidence>
<feature type="domain" description="B5" evidence="19">
    <location>
        <begin position="398"/>
        <end position="501"/>
    </location>
</feature>
<gene>
    <name evidence="15" type="primary">pheT</name>
    <name evidence="20" type="ORF">ACELLULO517_23950</name>
</gene>
<dbReference type="SUPFAM" id="SSF55681">
    <property type="entry name" value="Class II aaRS and biotin synthetases"/>
    <property type="match status" value="1"/>
</dbReference>
<dbReference type="GO" id="GO:0006432">
    <property type="term" value="P:phenylalanyl-tRNA aminoacylation"/>
    <property type="evidence" value="ECO:0007669"/>
    <property type="project" value="UniProtKB-UniRule"/>
</dbReference>
<feature type="binding site" evidence="15">
    <location>
        <position position="485"/>
    </location>
    <ligand>
        <name>Mg(2+)</name>
        <dbReference type="ChEBI" id="CHEBI:18420"/>
        <note>shared with alpha subunit</note>
    </ligand>
</feature>
<dbReference type="Pfam" id="PF03483">
    <property type="entry name" value="B3_4"/>
    <property type="match status" value="1"/>
</dbReference>
<dbReference type="InterPro" id="IPR005146">
    <property type="entry name" value="B3/B4_tRNA-bd"/>
</dbReference>
<feature type="domain" description="FDX-ACB" evidence="18">
    <location>
        <begin position="727"/>
        <end position="820"/>
    </location>
</feature>
<comment type="caution">
    <text evidence="20">The sequence shown here is derived from an EMBL/GenBank/DDBJ whole genome shotgun (WGS) entry which is preliminary data.</text>
</comment>
<feature type="domain" description="TRNA-binding" evidence="17">
    <location>
        <begin position="39"/>
        <end position="148"/>
    </location>
</feature>
<comment type="subcellular location">
    <subcellularLocation>
        <location evidence="1 15">Cytoplasm</location>
    </subcellularLocation>
</comment>
<dbReference type="SMART" id="SM00874">
    <property type="entry name" value="B5"/>
    <property type="match status" value="1"/>
</dbReference>
<dbReference type="NCBIfam" id="TIGR00472">
    <property type="entry name" value="pheT_bact"/>
    <property type="match status" value="1"/>
</dbReference>
<dbReference type="Pfam" id="PF03147">
    <property type="entry name" value="FDX-ACB"/>
    <property type="match status" value="1"/>
</dbReference>
<keyword evidence="7 15" id="KW-0479">Metal-binding</keyword>
<keyword evidence="12 15" id="KW-0648">Protein biosynthesis</keyword>
<dbReference type="InterPro" id="IPR005147">
    <property type="entry name" value="tRNA_synthase_B5-dom"/>
</dbReference>
<dbReference type="GO" id="GO:0000049">
    <property type="term" value="F:tRNA binding"/>
    <property type="evidence" value="ECO:0007669"/>
    <property type="project" value="UniProtKB-UniRule"/>
</dbReference>
<feature type="binding site" evidence="15">
    <location>
        <position position="452"/>
    </location>
    <ligand>
        <name>Mg(2+)</name>
        <dbReference type="ChEBI" id="CHEBI:18420"/>
        <note>shared with alpha subunit</note>
    </ligand>
</feature>
<dbReference type="SMART" id="SM00873">
    <property type="entry name" value="B3_4"/>
    <property type="match status" value="1"/>
</dbReference>
<dbReference type="HAMAP" id="MF_00283">
    <property type="entry name" value="Phe_tRNA_synth_beta1"/>
    <property type="match status" value="1"/>
</dbReference>
<dbReference type="Gene3D" id="3.30.930.10">
    <property type="entry name" value="Bira Bifunctional Protein, Domain 2"/>
    <property type="match status" value="1"/>
</dbReference>
<dbReference type="PANTHER" id="PTHR10947:SF0">
    <property type="entry name" value="PHENYLALANINE--TRNA LIGASE BETA SUBUNIT"/>
    <property type="match status" value="1"/>
</dbReference>
<comment type="cofactor">
    <cofactor evidence="15">
        <name>Mg(2+)</name>
        <dbReference type="ChEBI" id="CHEBI:18420"/>
    </cofactor>
    <text evidence="15">Binds 2 magnesium ions per tetramer.</text>
</comment>
<evidence type="ECO:0000256" key="10">
    <source>
        <dbReference type="ARBA" id="ARBA00022842"/>
    </source>
</evidence>
<dbReference type="InterPro" id="IPR033714">
    <property type="entry name" value="tRNA_bind_bactPheRS"/>
</dbReference>
<dbReference type="InterPro" id="IPR036690">
    <property type="entry name" value="Fdx_antiC-bd_sf"/>
</dbReference>
<evidence type="ECO:0000256" key="4">
    <source>
        <dbReference type="ARBA" id="ARBA00022490"/>
    </source>
</evidence>
<dbReference type="SMART" id="SM00896">
    <property type="entry name" value="FDX-ACB"/>
    <property type="match status" value="1"/>
</dbReference>
<evidence type="ECO:0000313" key="21">
    <source>
        <dbReference type="Proteomes" id="UP000721844"/>
    </source>
</evidence>
<evidence type="ECO:0000256" key="9">
    <source>
        <dbReference type="ARBA" id="ARBA00022840"/>
    </source>
</evidence>
<dbReference type="GO" id="GO:0009328">
    <property type="term" value="C:phenylalanine-tRNA ligase complex"/>
    <property type="evidence" value="ECO:0007669"/>
    <property type="project" value="TreeGrafter"/>
</dbReference>
<evidence type="ECO:0000259" key="17">
    <source>
        <dbReference type="PROSITE" id="PS50886"/>
    </source>
</evidence>
<evidence type="ECO:0000256" key="14">
    <source>
        <dbReference type="ARBA" id="ARBA00049255"/>
    </source>
</evidence>
<evidence type="ECO:0000256" key="13">
    <source>
        <dbReference type="ARBA" id="ARBA00023146"/>
    </source>
</evidence>
<comment type="similarity">
    <text evidence="2 15">Belongs to the phenylalanyl-tRNA synthetase beta subunit family. Type 1 subfamily.</text>
</comment>
<evidence type="ECO:0000256" key="15">
    <source>
        <dbReference type="HAMAP-Rule" id="MF_00283"/>
    </source>
</evidence>
<evidence type="ECO:0000259" key="18">
    <source>
        <dbReference type="PROSITE" id="PS51447"/>
    </source>
</evidence>
<comment type="catalytic activity">
    <reaction evidence="14 15">
        <text>tRNA(Phe) + L-phenylalanine + ATP = L-phenylalanyl-tRNA(Phe) + AMP + diphosphate + H(+)</text>
        <dbReference type="Rhea" id="RHEA:19413"/>
        <dbReference type="Rhea" id="RHEA-COMP:9668"/>
        <dbReference type="Rhea" id="RHEA-COMP:9699"/>
        <dbReference type="ChEBI" id="CHEBI:15378"/>
        <dbReference type="ChEBI" id="CHEBI:30616"/>
        <dbReference type="ChEBI" id="CHEBI:33019"/>
        <dbReference type="ChEBI" id="CHEBI:58095"/>
        <dbReference type="ChEBI" id="CHEBI:78442"/>
        <dbReference type="ChEBI" id="CHEBI:78531"/>
        <dbReference type="ChEBI" id="CHEBI:456215"/>
        <dbReference type="EC" id="6.1.1.20"/>
    </reaction>
</comment>
<dbReference type="CDD" id="cd02796">
    <property type="entry name" value="tRNA_bind_bactPheRS"/>
    <property type="match status" value="1"/>
</dbReference>
<dbReference type="InterPro" id="IPR045864">
    <property type="entry name" value="aa-tRNA-synth_II/BPL/LPL"/>
</dbReference>
<dbReference type="InterPro" id="IPR009061">
    <property type="entry name" value="DNA-bd_dom_put_sf"/>
</dbReference>
<dbReference type="CDD" id="cd00769">
    <property type="entry name" value="PheRS_beta_core"/>
    <property type="match status" value="1"/>
</dbReference>
<dbReference type="Pfam" id="PF17759">
    <property type="entry name" value="tRNA_synthFbeta"/>
    <property type="match status" value="1"/>
</dbReference>
<dbReference type="SUPFAM" id="SSF56037">
    <property type="entry name" value="PheT/TilS domain"/>
    <property type="match status" value="1"/>
</dbReference>
<proteinExistence type="inferred from homology"/>
<dbReference type="InterPro" id="IPR004532">
    <property type="entry name" value="Phe-tRNA-ligase_IIc_bsu_bact"/>
</dbReference>
<evidence type="ECO:0000256" key="6">
    <source>
        <dbReference type="ARBA" id="ARBA00022598"/>
    </source>
</evidence>
<dbReference type="Gene3D" id="3.50.40.10">
    <property type="entry name" value="Phenylalanyl-trna Synthetase, Chain B, domain 3"/>
    <property type="match status" value="1"/>
</dbReference>
<keyword evidence="13 15" id="KW-0030">Aminoacyl-tRNA synthetase</keyword>
<dbReference type="InterPro" id="IPR012340">
    <property type="entry name" value="NA-bd_OB-fold"/>
</dbReference>
<organism evidence="20 21">
    <name type="scientific">Acidisoma cellulosilyticum</name>
    <dbReference type="NCBI Taxonomy" id="2802395"/>
    <lineage>
        <taxon>Bacteria</taxon>
        <taxon>Pseudomonadati</taxon>
        <taxon>Pseudomonadota</taxon>
        <taxon>Alphaproteobacteria</taxon>
        <taxon>Acetobacterales</taxon>
        <taxon>Acidocellaceae</taxon>
        <taxon>Acidisoma</taxon>
    </lineage>
</organism>
<keyword evidence="11 16" id="KW-0694">RNA-binding</keyword>
<evidence type="ECO:0000259" key="19">
    <source>
        <dbReference type="PROSITE" id="PS51483"/>
    </source>
</evidence>
<keyword evidence="5 16" id="KW-0820">tRNA-binding</keyword>
<dbReference type="NCBIfam" id="NF045760">
    <property type="entry name" value="YtpR"/>
    <property type="match status" value="1"/>
</dbReference>
<name>A0A963Z5Q0_9PROT</name>
<dbReference type="Gene3D" id="2.40.50.140">
    <property type="entry name" value="Nucleic acid-binding proteins"/>
    <property type="match status" value="1"/>
</dbReference>
<evidence type="ECO:0000256" key="2">
    <source>
        <dbReference type="ARBA" id="ARBA00008653"/>
    </source>
</evidence>
<dbReference type="Proteomes" id="UP000721844">
    <property type="component" value="Unassembled WGS sequence"/>
</dbReference>
<evidence type="ECO:0000256" key="8">
    <source>
        <dbReference type="ARBA" id="ARBA00022741"/>
    </source>
</evidence>
<dbReference type="SUPFAM" id="SSF50249">
    <property type="entry name" value="Nucleic acid-binding proteins"/>
    <property type="match status" value="1"/>
</dbReference>
<keyword evidence="10 15" id="KW-0460">Magnesium</keyword>
<evidence type="ECO:0000256" key="12">
    <source>
        <dbReference type="ARBA" id="ARBA00022917"/>
    </source>
</evidence>
<keyword evidence="8 15" id="KW-0547">Nucleotide-binding</keyword>
<dbReference type="EC" id="6.1.1.20" evidence="15"/>
<keyword evidence="4 15" id="KW-0963">Cytoplasm</keyword>
<dbReference type="PANTHER" id="PTHR10947">
    <property type="entry name" value="PHENYLALANYL-TRNA SYNTHETASE BETA CHAIN AND LEUCINE-RICH REPEAT-CONTAINING PROTEIN 47"/>
    <property type="match status" value="1"/>
</dbReference>
<keyword evidence="21" id="KW-1185">Reference proteome</keyword>
<dbReference type="Pfam" id="PF03484">
    <property type="entry name" value="B5"/>
    <property type="match status" value="1"/>
</dbReference>
<evidence type="ECO:0000256" key="3">
    <source>
        <dbReference type="ARBA" id="ARBA00011209"/>
    </source>
</evidence>
<dbReference type="Gene3D" id="3.30.56.10">
    <property type="match status" value="2"/>
</dbReference>
<feature type="binding site" evidence="15">
    <location>
        <position position="489"/>
    </location>
    <ligand>
        <name>Mg(2+)</name>
        <dbReference type="ChEBI" id="CHEBI:18420"/>
        <note>shared with alpha subunit</note>
    </ligand>
</feature>
<dbReference type="GO" id="GO:0005524">
    <property type="term" value="F:ATP binding"/>
    <property type="evidence" value="ECO:0007669"/>
    <property type="project" value="UniProtKB-UniRule"/>
</dbReference>
<sequence>MKFTLSWLREHLDTDASLETITDKLTGIGLELEGIENPGAALAPFRIGHIIEAVQHPNADRLRACVVDAGEGPVSVVCGAPNARTGIKVVFAPVGATIPTSGLVLKAGEIRGVASNGMLCSARELGLGDDHDGIIELPEDAPVGARFVDYKGLDEPVIEIAVTPNRGDALSVRGVARDLAAAGIGVLKTWVPDAMPSNGPSAITWKIEGTEACSWVLGRTVRGVKNGPSPAWLQDRLRAIGLRPISALVDITNFFTIDLGRPLHVFDVAKVKGNLLTLRSGAGESFLALNGKEVTVTAEDCVIADAEGVVSLAGIVGGEASGCTETTTDVFIECAYFDPIAVALSGRRHQVASDARARFERGIDPALMPSALEAATQMVIELCGGEASEPVAAGAEPAWRRTAKLRFDRLKNFAGADIARDEAEGILRRLGFGLASGDDDSITVHVPSWRNDIAGKGVLEPARVLSADVLARVSAGVLEIEPEVDLVEEVLRIWGIDRVEPVSLPPLGAVPAASFTPRQGRALAIKRLFASRGLNEAVTFSFADHKVAALFGEAPESLRLVNPIASDLDQLRATPLITLSLAAQRNAARGFGDHGLFEVGPAFHEGVRGGQQVVAAGLRLGETPRHWLEPARGVTAMDAKADVWAALTALSLPLEALSVTTDAPGYYHPGRSGVVRQGPKVVLARFGALHPTLIRALDLPQHAVAFEIFLDAIPEPKRRKKAAPELSAFQPVRRDFAFVAASDTAAETVLRAARGSVRDLVTGVTLFDVYEGEKMEPGRKSLGVEVVFQPKDRSLTDAEIEEASAKVIAAVTKATGATLR</sequence>
<evidence type="ECO:0000256" key="16">
    <source>
        <dbReference type="PROSITE-ProRule" id="PRU00209"/>
    </source>
</evidence>
<dbReference type="SUPFAM" id="SSF54991">
    <property type="entry name" value="Anticodon-binding domain of PheRS"/>
    <property type="match status" value="1"/>
</dbReference>
<dbReference type="InterPro" id="IPR002547">
    <property type="entry name" value="tRNA-bd_dom"/>
</dbReference>
<protein>
    <recommendedName>
        <fullName evidence="15">Phenylalanine--tRNA ligase beta subunit</fullName>
        <ecNumber evidence="15">6.1.1.20</ecNumber>
    </recommendedName>
    <alternativeName>
        <fullName evidence="15">Phenylalanyl-tRNA synthetase beta subunit</fullName>
        <shortName evidence="15">PheRS</shortName>
    </alternativeName>
</protein>
<reference evidence="20 21" key="1">
    <citation type="journal article" date="2021" name="Microorganisms">
        <title>Acidisoma silvae sp. nov. and Acidisomacellulosilytica sp. nov., Two Acidophilic Bacteria Isolated from Decaying Wood, Hydrolyzing Cellulose and Producing Poly-3-hydroxybutyrate.</title>
        <authorList>
            <person name="Mieszkin S."/>
            <person name="Pouder E."/>
            <person name="Uroz S."/>
            <person name="Simon-Colin C."/>
            <person name="Alain K."/>
        </authorList>
    </citation>
    <scope>NUCLEOTIDE SEQUENCE [LARGE SCALE GENOMIC DNA]</scope>
    <source>
        <strain evidence="20 21">HW T5.17</strain>
    </source>
</reference>
<keyword evidence="6 15" id="KW-0436">Ligase</keyword>
<dbReference type="InterPro" id="IPR041616">
    <property type="entry name" value="PheRS_beta_core"/>
</dbReference>
<comment type="subunit">
    <text evidence="3 15">Tetramer of two alpha and two beta subunits.</text>
</comment>
<dbReference type="FunFam" id="2.40.50.140:FF:000045">
    <property type="entry name" value="Phenylalanine--tRNA ligase beta subunit"/>
    <property type="match status" value="1"/>
</dbReference>
<dbReference type="PROSITE" id="PS51447">
    <property type="entry name" value="FDX_ACB"/>
    <property type="match status" value="1"/>
</dbReference>
<dbReference type="RefSeq" id="WP_227309977.1">
    <property type="nucleotide sequence ID" value="NZ_JAESVA010000012.1"/>
</dbReference>
<dbReference type="PROSITE" id="PS50886">
    <property type="entry name" value="TRBD"/>
    <property type="match status" value="1"/>
</dbReference>
<dbReference type="Pfam" id="PF01588">
    <property type="entry name" value="tRNA_bind"/>
    <property type="match status" value="1"/>
</dbReference>
<dbReference type="SUPFAM" id="SSF46955">
    <property type="entry name" value="Putative DNA-binding domain"/>
    <property type="match status" value="1"/>
</dbReference>
<evidence type="ECO:0000256" key="1">
    <source>
        <dbReference type="ARBA" id="ARBA00004496"/>
    </source>
</evidence>
<dbReference type="PROSITE" id="PS51483">
    <property type="entry name" value="B5"/>
    <property type="match status" value="1"/>
</dbReference>
<dbReference type="InterPro" id="IPR045060">
    <property type="entry name" value="Phe-tRNA-ligase_IIc_bsu"/>
</dbReference>
<dbReference type="GO" id="GO:0004826">
    <property type="term" value="F:phenylalanine-tRNA ligase activity"/>
    <property type="evidence" value="ECO:0007669"/>
    <property type="project" value="UniProtKB-UniRule"/>
</dbReference>
<dbReference type="InterPro" id="IPR020825">
    <property type="entry name" value="Phe-tRNA_synthase-like_B3/B4"/>
</dbReference>